<protein>
    <submittedName>
        <fullName evidence="1">Uncharacterized protein</fullName>
    </submittedName>
</protein>
<reference evidence="1" key="1">
    <citation type="submission" date="2022-05" db="EMBL/GenBank/DDBJ databases">
        <title>Comparative Genomics of Spacecraft Associated Microbes.</title>
        <authorList>
            <person name="Tran M.T."/>
            <person name="Wright A."/>
            <person name="Seuylemezian A."/>
            <person name="Eisen J."/>
            <person name="Coil D."/>
        </authorList>
    </citation>
    <scope>NUCLEOTIDE SEQUENCE</scope>
    <source>
        <strain evidence="1">214.1.1</strain>
    </source>
</reference>
<organism evidence="1 2">
    <name type="scientific">Halalkalibacter oceani</name>
    <dbReference type="NCBI Taxonomy" id="1653776"/>
    <lineage>
        <taxon>Bacteria</taxon>
        <taxon>Bacillati</taxon>
        <taxon>Bacillota</taxon>
        <taxon>Bacilli</taxon>
        <taxon>Bacillales</taxon>
        <taxon>Bacillaceae</taxon>
        <taxon>Halalkalibacter</taxon>
    </lineage>
</organism>
<dbReference type="RefSeq" id="WP_251222276.1">
    <property type="nucleotide sequence ID" value="NZ_JAMBOL010000003.1"/>
</dbReference>
<comment type="caution">
    <text evidence="1">The sequence shown here is derived from an EMBL/GenBank/DDBJ whole genome shotgun (WGS) entry which is preliminary data.</text>
</comment>
<dbReference type="AlphaFoldDB" id="A0A9X2DMD8"/>
<name>A0A9X2DMD8_9BACI</name>
<keyword evidence="2" id="KW-1185">Reference proteome</keyword>
<evidence type="ECO:0000313" key="1">
    <source>
        <dbReference type="EMBL" id="MCM3713454.1"/>
    </source>
</evidence>
<dbReference type="Proteomes" id="UP001139179">
    <property type="component" value="Unassembled WGS sequence"/>
</dbReference>
<dbReference type="EMBL" id="JAMBOL010000003">
    <property type="protein sequence ID" value="MCM3713454.1"/>
    <property type="molecule type" value="Genomic_DNA"/>
</dbReference>
<sequence>MNTGVHPHTKSNERSPKRWLALVFLALAQFLESLNPGTFIRRLIIDQSLIKELVK</sequence>
<proteinExistence type="predicted"/>
<evidence type="ECO:0000313" key="2">
    <source>
        <dbReference type="Proteomes" id="UP001139179"/>
    </source>
</evidence>
<accession>A0A9X2DMD8</accession>
<gene>
    <name evidence="1" type="ORF">M3202_05115</name>
</gene>